<keyword evidence="3" id="KW-1185">Reference proteome</keyword>
<comment type="caution">
    <text evidence="2">The sequence shown here is derived from an EMBL/GenBank/DDBJ whole genome shotgun (WGS) entry which is preliminary data.</text>
</comment>
<evidence type="ECO:0000256" key="1">
    <source>
        <dbReference type="SAM" id="Phobius"/>
    </source>
</evidence>
<dbReference type="RefSeq" id="WP_113630690.1">
    <property type="nucleotide sequence ID" value="NZ_QHCV01000039.1"/>
</dbReference>
<dbReference type="EMBL" id="QHCV01000039">
    <property type="protein sequence ID" value="RAV32077.1"/>
    <property type="molecule type" value="Genomic_DNA"/>
</dbReference>
<name>A0A364V610_9CORY</name>
<dbReference type="AlphaFoldDB" id="A0A364V610"/>
<dbReference type="InterPro" id="IPR046498">
    <property type="entry name" value="Rv1476-like"/>
</dbReference>
<feature type="transmembrane region" description="Helical" evidence="1">
    <location>
        <begin position="139"/>
        <end position="162"/>
    </location>
</feature>
<organism evidence="2 3">
    <name type="scientific">Corynebacterium heidelbergense</name>
    <dbReference type="NCBI Taxonomy" id="2055947"/>
    <lineage>
        <taxon>Bacteria</taxon>
        <taxon>Bacillati</taxon>
        <taxon>Actinomycetota</taxon>
        <taxon>Actinomycetes</taxon>
        <taxon>Mycobacteriales</taxon>
        <taxon>Corynebacteriaceae</taxon>
        <taxon>Corynebacterium</taxon>
    </lineage>
</organism>
<gene>
    <name evidence="2" type="ORF">DLJ54_04925</name>
</gene>
<accession>A0A364V610</accession>
<keyword evidence="1" id="KW-0472">Membrane</keyword>
<protein>
    <submittedName>
        <fullName evidence="2">Uncharacterized protein</fullName>
    </submittedName>
</protein>
<proteinExistence type="predicted"/>
<keyword evidence="1" id="KW-0812">Transmembrane</keyword>
<evidence type="ECO:0000313" key="3">
    <source>
        <dbReference type="Proteomes" id="UP000251577"/>
    </source>
</evidence>
<keyword evidence="1" id="KW-1133">Transmembrane helix</keyword>
<dbReference type="Pfam" id="PF20381">
    <property type="entry name" value="Rv1476"/>
    <property type="match status" value="1"/>
</dbReference>
<dbReference type="Proteomes" id="UP000251577">
    <property type="component" value="Unassembled WGS sequence"/>
</dbReference>
<evidence type="ECO:0000313" key="2">
    <source>
        <dbReference type="EMBL" id="RAV32077.1"/>
    </source>
</evidence>
<reference evidence="2 3" key="1">
    <citation type="journal article" date="2018" name="Syst. Appl. Microbiol.">
        <title>Corynebacterium heidelbergense sp. nov., isolated from the preen glands of Egyptian geese (Alopochen aegyptiacus).</title>
        <authorList>
            <person name="Braun M.S."/>
            <person name="Wang E."/>
            <person name="Zimmermann S."/>
            <person name="Wink M."/>
        </authorList>
    </citation>
    <scope>NUCLEOTIDE SEQUENCE [LARGE SCALE GENOMIC DNA]</scope>
    <source>
        <strain evidence="2 3">647</strain>
    </source>
</reference>
<sequence>MIPKSVDVSSLSGALRSADVAEQGSQDGPHLAPPARFHTAVDNAEHGARSDDFGTVKVAVLTHGDFTGADCRDVAQAIKNDTGANTVIVQTPGPAAVVSDHFSRYEIETHQHLLAGSVDPAATESFVQAMHGTHVPMGLIGSLILLGTAGAAGVAAVCARLFSRPLLKESSSQH</sequence>